<dbReference type="AlphaFoldDB" id="A0A1I0TGL6"/>
<keyword evidence="2" id="KW-1185">Reference proteome</keyword>
<evidence type="ECO:0000313" key="1">
    <source>
        <dbReference type="EMBL" id="SFA50899.1"/>
    </source>
</evidence>
<dbReference type="EMBL" id="FOJQ01000026">
    <property type="protein sequence ID" value="SFA50899.1"/>
    <property type="molecule type" value="Genomic_DNA"/>
</dbReference>
<accession>A0A1I0TGL6</accession>
<dbReference type="STRING" id="150248.SAMN05216169_102646"/>
<dbReference type="Proteomes" id="UP000198979">
    <property type="component" value="Unassembled WGS sequence"/>
</dbReference>
<name>A0A1I0TGL6_9BACL</name>
<evidence type="ECO:0000313" key="2">
    <source>
        <dbReference type="Proteomes" id="UP000198979"/>
    </source>
</evidence>
<sequence>MNENDVTIELIGRSYEKLFWRSIHRKKAHNRTWLRAFLLMKMGYDYNVAEDGFKTRCESSQRRRNGRKVYRSRFRVVSKNWYYVKKIDSHDKKISSPSEG</sequence>
<organism evidence="1 2">
    <name type="scientific">Anoxybacillus pushchinoensis</name>
    <dbReference type="NCBI Taxonomy" id="150248"/>
    <lineage>
        <taxon>Bacteria</taxon>
        <taxon>Bacillati</taxon>
        <taxon>Bacillota</taxon>
        <taxon>Bacilli</taxon>
        <taxon>Bacillales</taxon>
        <taxon>Anoxybacillaceae</taxon>
        <taxon>Anoxybacillus</taxon>
    </lineage>
</organism>
<proteinExistence type="predicted"/>
<protein>
    <submittedName>
        <fullName evidence="1">Uncharacterized protein</fullName>
    </submittedName>
</protein>
<reference evidence="2" key="1">
    <citation type="submission" date="2016-10" db="EMBL/GenBank/DDBJ databases">
        <authorList>
            <person name="Varghese N."/>
            <person name="Submissions S."/>
        </authorList>
    </citation>
    <scope>NUCLEOTIDE SEQUENCE [LARGE SCALE GENOMIC DNA]</scope>
    <source>
        <strain evidence="2">K1</strain>
    </source>
</reference>
<gene>
    <name evidence="1" type="ORF">SAMN05216169_102646</name>
</gene>